<dbReference type="RefSeq" id="WP_166177158.1">
    <property type="nucleotide sequence ID" value="NZ_CP045119.1"/>
</dbReference>
<gene>
    <name evidence="10 12" type="primary">tuf</name>
    <name evidence="12" type="ORF">GBA63_14270</name>
</gene>
<dbReference type="InterPro" id="IPR009000">
    <property type="entry name" value="Transl_B-barrel_sf"/>
</dbReference>
<comment type="similarity">
    <text evidence="1 10">Belongs to the TRAFAC class translation factor GTPase superfamily. Classic translation factor GTPase family. EF-Tu/EF-1A subfamily.</text>
</comment>
<dbReference type="Pfam" id="PF03143">
    <property type="entry name" value="GTP_EFTU_D3"/>
    <property type="match status" value="1"/>
</dbReference>
<keyword evidence="4 10" id="KW-0251">Elongation factor</keyword>
<dbReference type="GO" id="GO:0003924">
    <property type="term" value="F:GTPase activity"/>
    <property type="evidence" value="ECO:0007669"/>
    <property type="project" value="UniProtKB-UniRule"/>
</dbReference>
<dbReference type="InterPro" id="IPR005225">
    <property type="entry name" value="Small_GTP-bd"/>
</dbReference>
<dbReference type="InterPro" id="IPR000795">
    <property type="entry name" value="T_Tr_GTP-bd_dom"/>
</dbReference>
<dbReference type="CDD" id="cd03707">
    <property type="entry name" value="EFTU_III"/>
    <property type="match status" value="1"/>
</dbReference>
<keyword evidence="8 10" id="KW-0342">GTP-binding</keyword>
<evidence type="ECO:0000256" key="10">
    <source>
        <dbReference type="HAMAP-Rule" id="MF_00118"/>
    </source>
</evidence>
<evidence type="ECO:0000256" key="3">
    <source>
        <dbReference type="ARBA" id="ARBA00022741"/>
    </source>
</evidence>
<dbReference type="GO" id="GO:0005525">
    <property type="term" value="F:GTP binding"/>
    <property type="evidence" value="ECO:0007669"/>
    <property type="project" value="UniProtKB-UniRule"/>
</dbReference>
<dbReference type="Pfam" id="PF03144">
    <property type="entry name" value="GTP_EFTU_D2"/>
    <property type="match status" value="1"/>
</dbReference>
<dbReference type="SUPFAM" id="SSF50447">
    <property type="entry name" value="Translation proteins"/>
    <property type="match status" value="1"/>
</dbReference>
<evidence type="ECO:0000256" key="6">
    <source>
        <dbReference type="ARBA" id="ARBA00022842"/>
    </source>
</evidence>
<dbReference type="InterPro" id="IPR027417">
    <property type="entry name" value="P-loop_NTPase"/>
</dbReference>
<evidence type="ECO:0000259" key="11">
    <source>
        <dbReference type="PROSITE" id="PS51722"/>
    </source>
</evidence>
<dbReference type="InterPro" id="IPR004160">
    <property type="entry name" value="Transl_elong_EFTu/EF1A_C"/>
</dbReference>
<evidence type="ECO:0000256" key="8">
    <source>
        <dbReference type="ARBA" id="ARBA00023134"/>
    </source>
</evidence>
<keyword evidence="13" id="KW-1185">Reference proteome</keyword>
<evidence type="ECO:0000256" key="1">
    <source>
        <dbReference type="ARBA" id="ARBA00007249"/>
    </source>
</evidence>
<evidence type="ECO:0000313" key="12">
    <source>
        <dbReference type="EMBL" id="QIN83670.1"/>
    </source>
</evidence>
<protein>
    <recommendedName>
        <fullName evidence="9 10">Elongation factor Tu</fullName>
        <shortName evidence="10">EF-Tu</shortName>
        <ecNumber evidence="10">3.6.5.3</ecNumber>
    </recommendedName>
</protein>
<dbReference type="PROSITE" id="PS00301">
    <property type="entry name" value="G_TR_1"/>
    <property type="match status" value="1"/>
</dbReference>
<dbReference type="HAMAP" id="MF_00118_B">
    <property type="entry name" value="EF_Tu_B"/>
    <property type="match status" value="1"/>
</dbReference>
<feature type="binding site" evidence="10">
    <location>
        <begin position="140"/>
        <end position="143"/>
    </location>
    <ligand>
        <name>GTP</name>
        <dbReference type="ChEBI" id="CHEBI:37565"/>
    </ligand>
</feature>
<dbReference type="CDD" id="cd01884">
    <property type="entry name" value="EF_Tu"/>
    <property type="match status" value="1"/>
</dbReference>
<proteinExistence type="inferred from homology"/>
<evidence type="ECO:0000256" key="7">
    <source>
        <dbReference type="ARBA" id="ARBA00022917"/>
    </source>
</evidence>
<accession>A0A6G8QB10</accession>
<dbReference type="EMBL" id="CP045119">
    <property type="protein sequence ID" value="QIN83670.1"/>
    <property type="molecule type" value="Genomic_DNA"/>
</dbReference>
<evidence type="ECO:0000256" key="5">
    <source>
        <dbReference type="ARBA" id="ARBA00022801"/>
    </source>
</evidence>
<dbReference type="GO" id="GO:0000287">
    <property type="term" value="F:magnesium ion binding"/>
    <property type="evidence" value="ECO:0007669"/>
    <property type="project" value="UniProtKB-UniRule"/>
</dbReference>
<feature type="domain" description="Tr-type G" evidence="11">
    <location>
        <begin position="10"/>
        <end position="210"/>
    </location>
</feature>
<dbReference type="EC" id="3.6.5.3" evidence="10"/>
<dbReference type="InterPro" id="IPR031157">
    <property type="entry name" value="G_TR_CS"/>
</dbReference>
<organism evidence="12 13">
    <name type="scientific">Rubrobacter tropicus</name>
    <dbReference type="NCBI Taxonomy" id="2653851"/>
    <lineage>
        <taxon>Bacteria</taxon>
        <taxon>Bacillati</taxon>
        <taxon>Actinomycetota</taxon>
        <taxon>Rubrobacteria</taxon>
        <taxon>Rubrobacterales</taxon>
        <taxon>Rubrobacteraceae</taxon>
        <taxon>Rubrobacter</taxon>
    </lineage>
</organism>
<dbReference type="NCBIfam" id="NF000766">
    <property type="entry name" value="PRK00049.1"/>
    <property type="match status" value="1"/>
</dbReference>
<dbReference type="PANTHER" id="PTHR43721:SF22">
    <property type="entry name" value="ELONGATION FACTOR TU, MITOCHONDRIAL"/>
    <property type="match status" value="1"/>
</dbReference>
<dbReference type="InterPro" id="IPR009001">
    <property type="entry name" value="Transl_elong_EF1A/Init_IF2_C"/>
</dbReference>
<dbReference type="InterPro" id="IPR041709">
    <property type="entry name" value="EF-Tu_GTP-bd"/>
</dbReference>
<dbReference type="GO" id="GO:0003746">
    <property type="term" value="F:translation elongation factor activity"/>
    <property type="evidence" value="ECO:0007669"/>
    <property type="project" value="UniProtKB-UniRule"/>
</dbReference>
<dbReference type="InterPro" id="IPR050055">
    <property type="entry name" value="EF-Tu_GTPase"/>
</dbReference>
<name>A0A6G8QB10_9ACTN</name>
<dbReference type="NCBIfam" id="TIGR00485">
    <property type="entry name" value="EF-Tu"/>
    <property type="match status" value="1"/>
</dbReference>
<reference evidence="12 13" key="1">
    <citation type="submission" date="2019-10" db="EMBL/GenBank/DDBJ databases">
        <title>Rubrobacter sp nov SCSIO 52090 isolated from a deep-sea sediment in the South China Sea.</title>
        <authorList>
            <person name="Chen R.W."/>
        </authorList>
    </citation>
    <scope>NUCLEOTIDE SEQUENCE [LARGE SCALE GENOMIC DNA]</scope>
    <source>
        <strain evidence="12 13">SCSIO 52909</strain>
    </source>
</reference>
<keyword evidence="2 10" id="KW-0963">Cytoplasm</keyword>
<dbReference type="Gene3D" id="2.40.30.10">
    <property type="entry name" value="Translation factors"/>
    <property type="match status" value="2"/>
</dbReference>
<keyword evidence="3 10" id="KW-0547">Nucleotide-binding</keyword>
<feature type="binding site" evidence="10">
    <location>
        <begin position="19"/>
        <end position="26"/>
    </location>
    <ligand>
        <name>GTP</name>
        <dbReference type="ChEBI" id="CHEBI:37565"/>
    </ligand>
</feature>
<dbReference type="FunFam" id="3.40.50.300:FF:000003">
    <property type="entry name" value="Elongation factor Tu"/>
    <property type="match status" value="1"/>
</dbReference>
<sequence>MSRGKFERNKPHLNVGTIGHVDHGKTTLTAAITKTLAKAVPNDPANREVAFDQIDNAPEERQRGITIATSHQEYATENRHYAHVDCPGHADYVKNMITGAAQMDGAILVVSAADGPMPQTREHILLARQVGVPYIVVFLNKADMVDDEELLELVEMEVRELLSEYDFPGDDVPVVVGSALKALEGDDSEYGEPAILRLMEAVDSYVPEPERDIDRDFLLAVEDVFTIQGRGTVATGRVETGQIAVNTEVEIVGIRPTRKTVVTGVEMFNKSMDSAQAGDNIGALLRGLKRDDVERGQVLAKPGTITPHTRFKAEVYVLSKEEGGRHTPFFTNYRPQFYFRTTDVTGEIRLEEGVEMVMPGDNTVMEVELISPIAMDEGLNFAIREGGRTVGAGVVTEIIE</sequence>
<dbReference type="GO" id="GO:0005829">
    <property type="term" value="C:cytosol"/>
    <property type="evidence" value="ECO:0007669"/>
    <property type="project" value="TreeGrafter"/>
</dbReference>
<dbReference type="FunFam" id="2.40.30.10:FF:000001">
    <property type="entry name" value="Elongation factor Tu"/>
    <property type="match status" value="1"/>
</dbReference>
<dbReference type="PANTHER" id="PTHR43721">
    <property type="entry name" value="ELONGATION FACTOR TU-RELATED"/>
    <property type="match status" value="1"/>
</dbReference>
<dbReference type="Pfam" id="PF00009">
    <property type="entry name" value="GTP_EFTU"/>
    <property type="match status" value="1"/>
</dbReference>
<evidence type="ECO:0000256" key="9">
    <source>
        <dbReference type="ARBA" id="ARBA00029554"/>
    </source>
</evidence>
<comment type="subunit">
    <text evidence="10">Monomer.</text>
</comment>
<dbReference type="NCBIfam" id="NF009372">
    <property type="entry name" value="PRK12735.1"/>
    <property type="match status" value="1"/>
</dbReference>
<comment type="subcellular location">
    <subcellularLocation>
        <location evidence="10">Cytoplasm</location>
    </subcellularLocation>
</comment>
<comment type="catalytic activity">
    <reaction evidence="10">
        <text>GTP + H2O = GDP + phosphate + H(+)</text>
        <dbReference type="Rhea" id="RHEA:19669"/>
        <dbReference type="ChEBI" id="CHEBI:15377"/>
        <dbReference type="ChEBI" id="CHEBI:15378"/>
        <dbReference type="ChEBI" id="CHEBI:37565"/>
        <dbReference type="ChEBI" id="CHEBI:43474"/>
        <dbReference type="ChEBI" id="CHEBI:58189"/>
        <dbReference type="EC" id="3.6.5.3"/>
    </reaction>
</comment>
<dbReference type="Proteomes" id="UP000501452">
    <property type="component" value="Chromosome"/>
</dbReference>
<dbReference type="InterPro" id="IPR033720">
    <property type="entry name" value="EFTU_2"/>
</dbReference>
<dbReference type="NCBIfam" id="TIGR00231">
    <property type="entry name" value="small_GTP"/>
    <property type="match status" value="1"/>
</dbReference>
<keyword evidence="5 10" id="KW-0378">Hydrolase</keyword>
<dbReference type="InterPro" id="IPR004161">
    <property type="entry name" value="EFTu-like_2"/>
</dbReference>
<dbReference type="KEGG" id="rub:GBA63_14270"/>
<evidence type="ECO:0000313" key="13">
    <source>
        <dbReference type="Proteomes" id="UP000501452"/>
    </source>
</evidence>
<dbReference type="SUPFAM" id="SSF52540">
    <property type="entry name" value="P-loop containing nucleoside triphosphate hydrolases"/>
    <property type="match status" value="1"/>
</dbReference>
<feature type="binding site" evidence="10">
    <location>
        <begin position="85"/>
        <end position="89"/>
    </location>
    <ligand>
        <name>GTP</name>
        <dbReference type="ChEBI" id="CHEBI:37565"/>
    </ligand>
</feature>
<dbReference type="Gene3D" id="3.40.50.300">
    <property type="entry name" value="P-loop containing nucleotide triphosphate hydrolases"/>
    <property type="match status" value="1"/>
</dbReference>
<evidence type="ECO:0000256" key="2">
    <source>
        <dbReference type="ARBA" id="ARBA00022490"/>
    </source>
</evidence>
<dbReference type="InterPro" id="IPR004541">
    <property type="entry name" value="Transl_elong_EFTu/EF1A_bac/org"/>
</dbReference>
<dbReference type="SUPFAM" id="SSF50465">
    <property type="entry name" value="EF-Tu/eEF-1alpha/eIF2-gamma C-terminal domain"/>
    <property type="match status" value="1"/>
</dbReference>
<feature type="binding site" evidence="10">
    <location>
        <position position="26"/>
    </location>
    <ligand>
        <name>Mg(2+)</name>
        <dbReference type="ChEBI" id="CHEBI:18420"/>
    </ligand>
</feature>
<dbReference type="PROSITE" id="PS51722">
    <property type="entry name" value="G_TR_2"/>
    <property type="match status" value="1"/>
</dbReference>
<dbReference type="CDD" id="cd03697">
    <property type="entry name" value="EFTU_II"/>
    <property type="match status" value="1"/>
</dbReference>
<keyword evidence="6 10" id="KW-0460">Magnesium</keyword>
<keyword evidence="7 10" id="KW-0648">Protein biosynthesis</keyword>
<dbReference type="NCBIfam" id="NF009373">
    <property type="entry name" value="PRK12736.1"/>
    <property type="match status" value="1"/>
</dbReference>
<dbReference type="PRINTS" id="PR00315">
    <property type="entry name" value="ELONGATNFCT"/>
</dbReference>
<comment type="function">
    <text evidence="10">GTP hydrolase that promotes the GTP-dependent binding of aminoacyl-tRNA to the A-site of ribosomes during protein biosynthesis.</text>
</comment>
<keyword evidence="10" id="KW-0479">Metal-binding</keyword>
<dbReference type="AlphaFoldDB" id="A0A6G8QB10"/>
<evidence type="ECO:0000256" key="4">
    <source>
        <dbReference type="ARBA" id="ARBA00022768"/>
    </source>
</evidence>